<name>A0A4R7P4J0_9GAMM</name>
<organism evidence="6 7">
    <name type="scientific">Panacagrimonas perspica</name>
    <dbReference type="NCBI Taxonomy" id="381431"/>
    <lineage>
        <taxon>Bacteria</taxon>
        <taxon>Pseudomonadati</taxon>
        <taxon>Pseudomonadota</taxon>
        <taxon>Gammaproteobacteria</taxon>
        <taxon>Nevskiales</taxon>
        <taxon>Nevskiaceae</taxon>
        <taxon>Panacagrimonas</taxon>
    </lineage>
</organism>
<dbReference type="InterPro" id="IPR039697">
    <property type="entry name" value="Alcohol_dehydrogenase_Fe"/>
</dbReference>
<comment type="caution">
    <text evidence="6">The sequence shown here is derived from an EMBL/GenBank/DDBJ whole genome shotgun (WGS) entry which is preliminary data.</text>
</comment>
<proteinExistence type="inferred from homology"/>
<evidence type="ECO:0000256" key="2">
    <source>
        <dbReference type="ARBA" id="ARBA00007358"/>
    </source>
</evidence>
<dbReference type="FunFam" id="1.20.1090.10:FF:000001">
    <property type="entry name" value="Aldehyde-alcohol dehydrogenase"/>
    <property type="match status" value="1"/>
</dbReference>
<dbReference type="Proteomes" id="UP000295341">
    <property type="component" value="Unassembled WGS sequence"/>
</dbReference>
<keyword evidence="3" id="KW-0560">Oxidoreductase</keyword>
<dbReference type="Gene3D" id="1.20.1090.10">
    <property type="entry name" value="Dehydroquinate synthase-like - alpha domain"/>
    <property type="match status" value="1"/>
</dbReference>
<protein>
    <submittedName>
        <fullName evidence="6">Alcohol dehydrogenase class IV</fullName>
    </submittedName>
</protein>
<dbReference type="Gene3D" id="3.40.50.1970">
    <property type="match status" value="1"/>
</dbReference>
<dbReference type="PANTHER" id="PTHR11496">
    <property type="entry name" value="ALCOHOL DEHYDROGENASE"/>
    <property type="match status" value="1"/>
</dbReference>
<dbReference type="Pfam" id="PF25137">
    <property type="entry name" value="ADH_Fe_C"/>
    <property type="match status" value="1"/>
</dbReference>
<dbReference type="CDD" id="cd08189">
    <property type="entry name" value="Fe-ADH-like"/>
    <property type="match status" value="1"/>
</dbReference>
<dbReference type="EMBL" id="SOBT01000009">
    <property type="protein sequence ID" value="TDU28685.1"/>
    <property type="molecule type" value="Genomic_DNA"/>
</dbReference>
<feature type="domain" description="Fe-containing alcohol dehydrogenase-like C-terminal" evidence="5">
    <location>
        <begin position="210"/>
        <end position="390"/>
    </location>
</feature>
<sequence length="407" mass="43976">MIPFELKVFFFKIWQFLLKWSTKVLTFRTPELFNGPGSSLQLCEHIASKTGVRNLLVVTDGMLMKIGLLKPMLDKLNELGVRTAVYDGVMPNPTIEQIETGLTMLRREGCTAILAIGGGSSIDAAKVIAARATNPHKITWMAGLLRVFFKPMPLYAVPTTAGTGSEVTVAAVVSDPSTTRKFAIMDPKLVPIGAALDGALMTGLPAAITSATGMDALTHAVEAYISRNWTPATDAEALDATRLIMENLQEAVRNPTNVQARQNMALASFKAGVAFTTAGVGYVHAIAHNFGAYYHVPHGLANAIILPRVLDYSKPECTPRLARLAEVSGLKKGGETEAQLADAFIAHVRALNAEFGIPTQVEKLKESDIPAIADKAMSEAYWFYAVPRYMDKPVCEAFIRGMLPQAA</sequence>
<dbReference type="GO" id="GO:0046872">
    <property type="term" value="F:metal ion binding"/>
    <property type="evidence" value="ECO:0007669"/>
    <property type="project" value="InterPro"/>
</dbReference>
<comment type="similarity">
    <text evidence="2">Belongs to the iron-containing alcohol dehydrogenase family.</text>
</comment>
<dbReference type="OrthoDB" id="9815791at2"/>
<evidence type="ECO:0000313" key="6">
    <source>
        <dbReference type="EMBL" id="TDU28685.1"/>
    </source>
</evidence>
<dbReference type="InterPro" id="IPR056798">
    <property type="entry name" value="ADH_Fe_C"/>
</dbReference>
<dbReference type="InterPro" id="IPR001670">
    <property type="entry name" value="ADH_Fe/GldA"/>
</dbReference>
<gene>
    <name evidence="6" type="ORF">DFR24_3060</name>
</gene>
<dbReference type="PANTHER" id="PTHR11496:SF102">
    <property type="entry name" value="ALCOHOL DEHYDROGENASE 4"/>
    <property type="match status" value="1"/>
</dbReference>
<evidence type="ECO:0000256" key="3">
    <source>
        <dbReference type="ARBA" id="ARBA00023002"/>
    </source>
</evidence>
<evidence type="ECO:0000313" key="7">
    <source>
        <dbReference type="Proteomes" id="UP000295341"/>
    </source>
</evidence>
<accession>A0A4R7P4J0</accession>
<dbReference type="FunFam" id="3.40.50.1970:FF:000003">
    <property type="entry name" value="Alcohol dehydrogenase, iron-containing"/>
    <property type="match status" value="1"/>
</dbReference>
<dbReference type="RefSeq" id="WP_133882214.1">
    <property type="nucleotide sequence ID" value="NZ_MWIN01000002.1"/>
</dbReference>
<evidence type="ECO:0000259" key="5">
    <source>
        <dbReference type="Pfam" id="PF25137"/>
    </source>
</evidence>
<feature type="domain" description="Alcohol dehydrogenase iron-type/glycerol dehydrogenase GldA" evidence="4">
    <location>
        <begin position="31"/>
        <end position="197"/>
    </location>
</feature>
<comment type="cofactor">
    <cofactor evidence="1">
        <name>Fe cation</name>
        <dbReference type="ChEBI" id="CHEBI:24875"/>
    </cofactor>
</comment>
<dbReference type="Pfam" id="PF00465">
    <property type="entry name" value="Fe-ADH"/>
    <property type="match status" value="1"/>
</dbReference>
<dbReference type="SUPFAM" id="SSF56796">
    <property type="entry name" value="Dehydroquinate synthase-like"/>
    <property type="match status" value="1"/>
</dbReference>
<reference evidence="6 7" key="1">
    <citation type="submission" date="2019-03" db="EMBL/GenBank/DDBJ databases">
        <title>Genomic Encyclopedia of Type Strains, Phase IV (KMG-IV): sequencing the most valuable type-strain genomes for metagenomic binning, comparative biology and taxonomic classification.</title>
        <authorList>
            <person name="Goeker M."/>
        </authorList>
    </citation>
    <scope>NUCLEOTIDE SEQUENCE [LARGE SCALE GENOMIC DNA]</scope>
    <source>
        <strain evidence="6 7">DSM 26377</strain>
    </source>
</reference>
<evidence type="ECO:0000256" key="1">
    <source>
        <dbReference type="ARBA" id="ARBA00001962"/>
    </source>
</evidence>
<evidence type="ECO:0000259" key="4">
    <source>
        <dbReference type="Pfam" id="PF00465"/>
    </source>
</evidence>
<dbReference type="GO" id="GO:0004022">
    <property type="term" value="F:alcohol dehydrogenase (NAD+) activity"/>
    <property type="evidence" value="ECO:0007669"/>
    <property type="project" value="TreeGrafter"/>
</dbReference>
<keyword evidence="7" id="KW-1185">Reference proteome</keyword>
<dbReference type="AlphaFoldDB" id="A0A4R7P4J0"/>